<evidence type="ECO:0000313" key="10">
    <source>
        <dbReference type="EMBL" id="KAK5529127.1"/>
    </source>
</evidence>
<sequence>MKLFARFWTGLVQLLSLQDYNQAPLLPTGPSNLPNTPGHGEIISPEPKPLRKGPVFQPPGIRPGSKFTCDYSNMIGWESCSTETDRSCWLKNSDMGQFDINTDYEALRPHGIMRNYTLNVKDGWLNADGQNFTNAKLFNDTYPGPWIQACWGDVLNITVVNDLQYNGTSIHWHGLRQFLTMHMDGVPGVTQCPIAPKDSFSYIINTTQYGSSWYHSHYSLQYADGLAGPITIHGPTSAPYDEPAEIPLLLTDWSHASMFQNDSLINGTILLNGRGNVTRFGCESQPSRCSNWTQVPTIETLHFDAQPLYDKPSSRGRPKRYLLRIINTSFETQFVFSIDNHNLTVVTADFVPIQPYSTHAILVGIGQRYNLIVEANPIGPNHEGRKDFWIRTGIAKCFLHYTQNQQYYIEGYNVTGILTYRDGAPETPSSTPWTDISLDCKDEPSKNLVPIVPWLVGPAANSIPASNSTGEERDVTLNGTAAQNPNYTYPLALFSLELPDHTQFNPLRVDYDNPMFFQLNQPLTHQWPTPSVVIPENLKETDWIYLLIQGNRANKQTSGAHPIHLHGHDFAILSQNYSGFFNPGDPLNTCNPARRDVVLLPTNGWVMIAFKADNPGNWLMHCHIAGHASFGLGAQILERQSDANAIWPHPSDGSTNYCGKYQQSNALCRASQICDKWKTWHSDCRNWWAEKGKDPCKSKTNPWYFLPDSGI</sequence>
<comment type="caution">
    <text evidence="10">The sequence shown here is derived from an EMBL/GenBank/DDBJ whole genome shotgun (WGS) entry which is preliminary data.</text>
</comment>
<dbReference type="Pfam" id="PF00394">
    <property type="entry name" value="Cu-oxidase"/>
    <property type="match status" value="1"/>
</dbReference>
<feature type="domain" description="Plastocyanin-like" evidence="9">
    <location>
        <begin position="120"/>
        <end position="235"/>
    </location>
</feature>
<evidence type="ECO:0000256" key="2">
    <source>
        <dbReference type="ARBA" id="ARBA00022723"/>
    </source>
</evidence>
<dbReference type="Proteomes" id="UP001345827">
    <property type="component" value="Unassembled WGS sequence"/>
</dbReference>
<evidence type="ECO:0000313" key="11">
    <source>
        <dbReference type="Proteomes" id="UP001345827"/>
    </source>
</evidence>
<feature type="chain" id="PRO_5043339648" description="Laccase" evidence="6">
    <location>
        <begin position="24"/>
        <end position="711"/>
    </location>
</feature>
<evidence type="ECO:0000259" key="8">
    <source>
        <dbReference type="Pfam" id="PF07731"/>
    </source>
</evidence>
<feature type="signal peptide" evidence="6">
    <location>
        <begin position="1"/>
        <end position="23"/>
    </location>
</feature>
<dbReference type="Pfam" id="PF07732">
    <property type="entry name" value="Cu-oxidase_3"/>
    <property type="match status" value="1"/>
</dbReference>
<dbReference type="InterPro" id="IPR001117">
    <property type="entry name" value="Cu-oxidase_2nd"/>
</dbReference>
<evidence type="ECO:0000256" key="4">
    <source>
        <dbReference type="ARBA" id="ARBA00023008"/>
    </source>
</evidence>
<dbReference type="EMBL" id="JAXLQG010000023">
    <property type="protein sequence ID" value="KAK5529127.1"/>
    <property type="molecule type" value="Genomic_DNA"/>
</dbReference>
<dbReference type="InterPro" id="IPR045087">
    <property type="entry name" value="Cu-oxidase_fam"/>
</dbReference>
<dbReference type="Pfam" id="PF07731">
    <property type="entry name" value="Cu-oxidase_2"/>
    <property type="match status" value="1"/>
</dbReference>
<dbReference type="AlphaFoldDB" id="A0AAV9PTB9"/>
<keyword evidence="11" id="KW-1185">Reference proteome</keyword>
<keyword evidence="3" id="KW-0560">Oxidoreductase</keyword>
<evidence type="ECO:0008006" key="12">
    <source>
        <dbReference type="Google" id="ProtNLM"/>
    </source>
</evidence>
<dbReference type="GO" id="GO:0016491">
    <property type="term" value="F:oxidoreductase activity"/>
    <property type="evidence" value="ECO:0007669"/>
    <property type="project" value="UniProtKB-KW"/>
</dbReference>
<organism evidence="10 11">
    <name type="scientific">Vermiconidia calcicola</name>
    <dbReference type="NCBI Taxonomy" id="1690605"/>
    <lineage>
        <taxon>Eukaryota</taxon>
        <taxon>Fungi</taxon>
        <taxon>Dikarya</taxon>
        <taxon>Ascomycota</taxon>
        <taxon>Pezizomycotina</taxon>
        <taxon>Dothideomycetes</taxon>
        <taxon>Dothideomycetidae</taxon>
        <taxon>Mycosphaerellales</taxon>
        <taxon>Extremaceae</taxon>
        <taxon>Vermiconidia</taxon>
    </lineage>
</organism>
<evidence type="ECO:0000259" key="9">
    <source>
        <dbReference type="Pfam" id="PF07732"/>
    </source>
</evidence>
<feature type="domain" description="Plastocyanin-like" evidence="8">
    <location>
        <begin position="534"/>
        <end position="640"/>
    </location>
</feature>
<dbReference type="GO" id="GO:0005507">
    <property type="term" value="F:copper ion binding"/>
    <property type="evidence" value="ECO:0007669"/>
    <property type="project" value="InterPro"/>
</dbReference>
<dbReference type="PANTHER" id="PTHR11709">
    <property type="entry name" value="MULTI-COPPER OXIDASE"/>
    <property type="match status" value="1"/>
</dbReference>
<dbReference type="Gene3D" id="2.60.40.420">
    <property type="entry name" value="Cupredoxins - blue copper proteins"/>
    <property type="match status" value="3"/>
</dbReference>
<evidence type="ECO:0000256" key="6">
    <source>
        <dbReference type="SAM" id="SignalP"/>
    </source>
</evidence>
<dbReference type="CDD" id="cd13854">
    <property type="entry name" value="CuRO_1_MaLCC_like"/>
    <property type="match status" value="1"/>
</dbReference>
<accession>A0AAV9PTB9</accession>
<reference evidence="10 11" key="1">
    <citation type="submission" date="2023-06" db="EMBL/GenBank/DDBJ databases">
        <title>Black Yeasts Isolated from many extreme environments.</title>
        <authorList>
            <person name="Coleine C."/>
            <person name="Stajich J.E."/>
            <person name="Selbmann L."/>
        </authorList>
    </citation>
    <scope>NUCLEOTIDE SEQUENCE [LARGE SCALE GENOMIC DNA]</scope>
    <source>
        <strain evidence="10 11">CCFEE 5887</strain>
    </source>
</reference>
<gene>
    <name evidence="10" type="ORF">LTR25_009864</name>
</gene>
<dbReference type="InterPro" id="IPR008972">
    <property type="entry name" value="Cupredoxin"/>
</dbReference>
<keyword evidence="4" id="KW-0186">Copper</keyword>
<evidence type="ECO:0000259" key="7">
    <source>
        <dbReference type="Pfam" id="PF00394"/>
    </source>
</evidence>
<dbReference type="PROSITE" id="PS00080">
    <property type="entry name" value="MULTICOPPER_OXIDASE2"/>
    <property type="match status" value="1"/>
</dbReference>
<keyword evidence="6" id="KW-0732">Signal</keyword>
<feature type="domain" description="Plastocyanin-like" evidence="7">
    <location>
        <begin position="248"/>
        <end position="421"/>
    </location>
</feature>
<protein>
    <recommendedName>
        <fullName evidence="12">Laccase</fullName>
    </recommendedName>
</protein>
<dbReference type="InterPro" id="IPR011707">
    <property type="entry name" value="Cu-oxidase-like_N"/>
</dbReference>
<keyword evidence="2" id="KW-0479">Metal-binding</keyword>
<comment type="similarity">
    <text evidence="1">Belongs to the multicopper oxidase family.</text>
</comment>
<evidence type="ECO:0000256" key="3">
    <source>
        <dbReference type="ARBA" id="ARBA00023002"/>
    </source>
</evidence>
<dbReference type="InterPro" id="IPR011706">
    <property type="entry name" value="Cu-oxidase_C"/>
</dbReference>
<evidence type="ECO:0000256" key="5">
    <source>
        <dbReference type="SAM" id="MobiDB-lite"/>
    </source>
</evidence>
<dbReference type="FunFam" id="2.60.40.420:FF:000021">
    <property type="entry name" value="Extracellular dihydrogeodin oxidase/laccase"/>
    <property type="match status" value="1"/>
</dbReference>
<feature type="region of interest" description="Disordered" evidence="5">
    <location>
        <begin position="29"/>
        <end position="50"/>
    </location>
</feature>
<dbReference type="PANTHER" id="PTHR11709:SF71">
    <property type="entry name" value="OXIDOREDUCTASE TPCJ"/>
    <property type="match status" value="1"/>
</dbReference>
<dbReference type="SUPFAM" id="SSF49503">
    <property type="entry name" value="Cupredoxins"/>
    <property type="match status" value="3"/>
</dbReference>
<dbReference type="CDD" id="cd13901">
    <property type="entry name" value="CuRO_3_MaLCC_like"/>
    <property type="match status" value="1"/>
</dbReference>
<name>A0AAV9PTB9_9PEZI</name>
<dbReference type="InterPro" id="IPR002355">
    <property type="entry name" value="Cu_oxidase_Cu_BS"/>
</dbReference>
<proteinExistence type="inferred from homology"/>
<evidence type="ECO:0000256" key="1">
    <source>
        <dbReference type="ARBA" id="ARBA00010609"/>
    </source>
</evidence>